<gene>
    <name evidence="9" type="ORF">GCM10009559_13240</name>
</gene>
<protein>
    <submittedName>
        <fullName evidence="9">ABC transporter permease</fullName>
    </submittedName>
</protein>
<feature type="transmembrane region" description="Helical" evidence="7">
    <location>
        <begin position="251"/>
        <end position="273"/>
    </location>
</feature>
<dbReference type="CDD" id="cd06261">
    <property type="entry name" value="TM_PBP2"/>
    <property type="match status" value="1"/>
</dbReference>
<evidence type="ECO:0000259" key="8">
    <source>
        <dbReference type="PROSITE" id="PS50928"/>
    </source>
</evidence>
<comment type="subcellular location">
    <subcellularLocation>
        <location evidence="1 7">Cell membrane</location>
        <topology evidence="1 7">Multi-pass membrane protein</topology>
    </subcellularLocation>
</comment>
<dbReference type="Pfam" id="PF00528">
    <property type="entry name" value="BPD_transp_1"/>
    <property type="match status" value="1"/>
</dbReference>
<dbReference type="Proteomes" id="UP001499967">
    <property type="component" value="Unassembled WGS sequence"/>
</dbReference>
<dbReference type="PROSITE" id="PS50928">
    <property type="entry name" value="ABC_TM1"/>
    <property type="match status" value="1"/>
</dbReference>
<dbReference type="EMBL" id="BAAAHP010000036">
    <property type="protein sequence ID" value="GAA0927433.1"/>
    <property type="molecule type" value="Genomic_DNA"/>
</dbReference>
<proteinExistence type="inferred from homology"/>
<organism evidence="9 10">
    <name type="scientific">Pseudonocardia zijingensis</name>
    <dbReference type="NCBI Taxonomy" id="153376"/>
    <lineage>
        <taxon>Bacteria</taxon>
        <taxon>Bacillati</taxon>
        <taxon>Actinomycetota</taxon>
        <taxon>Actinomycetes</taxon>
        <taxon>Pseudonocardiales</taxon>
        <taxon>Pseudonocardiaceae</taxon>
        <taxon>Pseudonocardia</taxon>
    </lineage>
</organism>
<feature type="transmembrane region" description="Helical" evidence="7">
    <location>
        <begin position="102"/>
        <end position="123"/>
    </location>
</feature>
<sequence length="315" mass="33114">MKVASIVPRLLGGLVVLWLVSVLTFALIHLVPGDPAQVFAGDAATPERVEEIRAQLGLDQPLLVQYGTWLGRVLQGDLGVSLFTGEPVVDAVLRAAPATLSITLLALIIAVGIGVPAGVIAGLRQGTWIDRVVSMLATVGIAMPGFWVGMLLVLVFALANPWLPATGYAPLSDGVGTWFEHAILPATALGLATGAELARHARGCVTDVLSRPYIRTARARGCGPFWLIRKHVLRNAAIPVVTVLGLQAGRLLGGSIVIELVAGVQGLGTLTINSILQRDFPILQGYVLFAAAIVVVANLTVDAMYGWLNPKVRTA</sequence>
<evidence type="ECO:0000313" key="10">
    <source>
        <dbReference type="Proteomes" id="UP001499967"/>
    </source>
</evidence>
<dbReference type="InterPro" id="IPR035906">
    <property type="entry name" value="MetI-like_sf"/>
</dbReference>
<evidence type="ECO:0000256" key="5">
    <source>
        <dbReference type="ARBA" id="ARBA00022989"/>
    </source>
</evidence>
<dbReference type="PANTHER" id="PTHR43163:SF6">
    <property type="entry name" value="DIPEPTIDE TRANSPORT SYSTEM PERMEASE PROTEIN DPPB-RELATED"/>
    <property type="match status" value="1"/>
</dbReference>
<evidence type="ECO:0000256" key="4">
    <source>
        <dbReference type="ARBA" id="ARBA00022692"/>
    </source>
</evidence>
<feature type="transmembrane region" description="Helical" evidence="7">
    <location>
        <begin position="285"/>
        <end position="308"/>
    </location>
</feature>
<keyword evidence="5 7" id="KW-1133">Transmembrane helix</keyword>
<evidence type="ECO:0000256" key="2">
    <source>
        <dbReference type="ARBA" id="ARBA00022448"/>
    </source>
</evidence>
<accession>A0ABN1PGZ1</accession>
<keyword evidence="10" id="KW-1185">Reference proteome</keyword>
<name>A0ABN1PGZ1_9PSEU</name>
<keyword evidence="4 7" id="KW-0812">Transmembrane</keyword>
<dbReference type="PANTHER" id="PTHR43163">
    <property type="entry name" value="DIPEPTIDE TRANSPORT SYSTEM PERMEASE PROTEIN DPPB-RELATED"/>
    <property type="match status" value="1"/>
</dbReference>
<evidence type="ECO:0000256" key="6">
    <source>
        <dbReference type="ARBA" id="ARBA00023136"/>
    </source>
</evidence>
<reference evidence="9 10" key="1">
    <citation type="journal article" date="2019" name="Int. J. Syst. Evol. Microbiol.">
        <title>The Global Catalogue of Microorganisms (GCM) 10K type strain sequencing project: providing services to taxonomists for standard genome sequencing and annotation.</title>
        <authorList>
            <consortium name="The Broad Institute Genomics Platform"/>
            <consortium name="The Broad Institute Genome Sequencing Center for Infectious Disease"/>
            <person name="Wu L."/>
            <person name="Ma J."/>
        </authorList>
    </citation>
    <scope>NUCLEOTIDE SEQUENCE [LARGE SCALE GENOMIC DNA]</scope>
    <source>
        <strain evidence="9 10">JCM 11117</strain>
    </source>
</reference>
<keyword evidence="2 7" id="KW-0813">Transport</keyword>
<comment type="similarity">
    <text evidence="7">Belongs to the binding-protein-dependent transport system permease family.</text>
</comment>
<dbReference type="SUPFAM" id="SSF161098">
    <property type="entry name" value="MetI-like"/>
    <property type="match status" value="1"/>
</dbReference>
<dbReference type="InterPro" id="IPR000515">
    <property type="entry name" value="MetI-like"/>
</dbReference>
<evidence type="ECO:0000256" key="3">
    <source>
        <dbReference type="ARBA" id="ARBA00022475"/>
    </source>
</evidence>
<dbReference type="Gene3D" id="1.10.3720.10">
    <property type="entry name" value="MetI-like"/>
    <property type="match status" value="1"/>
</dbReference>
<evidence type="ECO:0000256" key="1">
    <source>
        <dbReference type="ARBA" id="ARBA00004651"/>
    </source>
</evidence>
<feature type="transmembrane region" description="Helical" evidence="7">
    <location>
        <begin position="135"/>
        <end position="159"/>
    </location>
</feature>
<dbReference type="RefSeq" id="WP_343940025.1">
    <property type="nucleotide sequence ID" value="NZ_BAAAHP010000036.1"/>
</dbReference>
<dbReference type="InterPro" id="IPR045621">
    <property type="entry name" value="BPD_transp_1_N"/>
</dbReference>
<feature type="domain" description="ABC transmembrane type-1" evidence="8">
    <location>
        <begin position="96"/>
        <end position="305"/>
    </location>
</feature>
<comment type="caution">
    <text evidence="9">The sequence shown here is derived from an EMBL/GenBank/DDBJ whole genome shotgun (WGS) entry which is preliminary data.</text>
</comment>
<keyword evidence="3" id="KW-1003">Cell membrane</keyword>
<dbReference type="Pfam" id="PF19300">
    <property type="entry name" value="BPD_transp_1_N"/>
    <property type="match status" value="1"/>
</dbReference>
<evidence type="ECO:0000313" key="9">
    <source>
        <dbReference type="EMBL" id="GAA0927433.1"/>
    </source>
</evidence>
<keyword evidence="6 7" id="KW-0472">Membrane</keyword>
<evidence type="ECO:0000256" key="7">
    <source>
        <dbReference type="RuleBase" id="RU363032"/>
    </source>
</evidence>